<dbReference type="STRING" id="405564.SAMN04487905_12030"/>
<protein>
    <submittedName>
        <fullName evidence="1">Uncharacterized protein</fullName>
    </submittedName>
</protein>
<dbReference type="EMBL" id="FNJR01000020">
    <property type="protein sequence ID" value="SDP96429.1"/>
    <property type="molecule type" value="Genomic_DNA"/>
</dbReference>
<keyword evidence="2" id="KW-1185">Reference proteome</keyword>
<evidence type="ECO:0000313" key="1">
    <source>
        <dbReference type="EMBL" id="SDP96429.1"/>
    </source>
</evidence>
<sequence length="69" mass="7298">MTTADESHCVARVWIDHTGTVHERIAADTARTLCGLNAGVNNDLEPAGPRACGTCVRRHVDAETPVSNG</sequence>
<reference evidence="2" key="1">
    <citation type="submission" date="2016-10" db="EMBL/GenBank/DDBJ databases">
        <authorList>
            <person name="Varghese N."/>
            <person name="Submissions S."/>
        </authorList>
    </citation>
    <scope>NUCLEOTIDE SEQUENCE [LARGE SCALE GENOMIC DNA]</scope>
    <source>
        <strain evidence="2">DSM 46732</strain>
    </source>
</reference>
<evidence type="ECO:0000313" key="2">
    <source>
        <dbReference type="Proteomes" id="UP000199497"/>
    </source>
</evidence>
<dbReference type="Proteomes" id="UP000199497">
    <property type="component" value="Unassembled WGS sequence"/>
</dbReference>
<accession>A0A1H0X0Q5</accession>
<dbReference type="AlphaFoldDB" id="A0A1H0X0Q5"/>
<gene>
    <name evidence="1" type="ORF">SAMN04487905_12030</name>
</gene>
<name>A0A1H0X0Q5_9ACTN</name>
<organism evidence="1 2">
    <name type="scientific">Actinopolyspora xinjiangensis</name>
    <dbReference type="NCBI Taxonomy" id="405564"/>
    <lineage>
        <taxon>Bacteria</taxon>
        <taxon>Bacillati</taxon>
        <taxon>Actinomycetota</taxon>
        <taxon>Actinomycetes</taxon>
        <taxon>Actinopolysporales</taxon>
        <taxon>Actinopolysporaceae</taxon>
        <taxon>Actinopolyspora</taxon>
    </lineage>
</organism>
<proteinExistence type="predicted"/>